<comment type="caution">
    <text evidence="4">The sequence shown here is derived from an EMBL/GenBank/DDBJ whole genome shotgun (WGS) entry which is preliminary data.</text>
</comment>
<dbReference type="InterPro" id="IPR023346">
    <property type="entry name" value="Lysozyme-like_dom_sf"/>
</dbReference>
<keyword evidence="1" id="KW-0175">Coiled coil</keyword>
<feature type="signal peptide" evidence="2">
    <location>
        <begin position="1"/>
        <end position="32"/>
    </location>
</feature>
<evidence type="ECO:0000256" key="2">
    <source>
        <dbReference type="SAM" id="SignalP"/>
    </source>
</evidence>
<sequence>MNRKRHSKFFALAIILSFFLGLVTPALPPVFAQTKTQQDEQATLKAELERLEAEIAEHERIATQYAKEGNTLSTEIKSLDNKIAKLNAQIEYINASLARLNKEIAQNQVSIIRTEDKLDFHRRAISESIQQVYEQENLSLVVILLQSTELSDFFDDLNSIMAVQSGLTANVREITTLKDQLLTEKDNLASKKNDAANLQSIQKSQKIQVSSTKTEKKEVLAITKGQESKYQELATEKKKEAAQIRSRLFKLLGGGEMSFEEAYEIAKYAEDATGVEASFLLATLDRESALGKNVGRCTYKTSMAPGPPDSRRDDVTPFLEITASLGLDPEDTPVSCANADGAYGGAMGPSQFIPTTWILYADKVARITGSSPASPWRNSDAFVATALLMEDNLNACSASGYEGDTQIRCAAARYYAGGNYKLYMYTSYGTGALARKKQFDDDIALITSN</sequence>
<evidence type="ECO:0000259" key="3">
    <source>
        <dbReference type="Pfam" id="PF13406"/>
    </source>
</evidence>
<dbReference type="InterPro" id="IPR031304">
    <property type="entry name" value="SLT_2"/>
</dbReference>
<accession>A0A2H0UMY0</accession>
<protein>
    <recommendedName>
        <fullName evidence="3">Transglycosylase SLT domain-containing protein</fullName>
    </recommendedName>
</protein>
<dbReference type="Proteomes" id="UP000230903">
    <property type="component" value="Unassembled WGS sequence"/>
</dbReference>
<feature type="domain" description="Transglycosylase SLT" evidence="3">
    <location>
        <begin position="235"/>
        <end position="388"/>
    </location>
</feature>
<organism evidence="4 5">
    <name type="scientific">Candidatus Harrisonbacteria bacterium CG10_big_fil_rev_8_21_14_0_10_45_28</name>
    <dbReference type="NCBI Taxonomy" id="1974586"/>
    <lineage>
        <taxon>Bacteria</taxon>
        <taxon>Candidatus Harrisoniibacteriota</taxon>
    </lineage>
</organism>
<feature type="chain" id="PRO_5013917198" description="Transglycosylase SLT domain-containing protein" evidence="2">
    <location>
        <begin position="33"/>
        <end position="449"/>
    </location>
</feature>
<dbReference type="Gene3D" id="1.10.8.350">
    <property type="entry name" value="Bacterial muramidase"/>
    <property type="match status" value="1"/>
</dbReference>
<dbReference type="AlphaFoldDB" id="A0A2H0UMY0"/>
<dbReference type="Gene3D" id="6.10.250.3150">
    <property type="match status" value="1"/>
</dbReference>
<gene>
    <name evidence="4" type="ORF">COU10_02965</name>
</gene>
<reference evidence="5" key="1">
    <citation type="submission" date="2017-09" db="EMBL/GenBank/DDBJ databases">
        <title>Depth-based differentiation of microbial function through sediment-hosted aquifers and enrichment of novel symbionts in the deep terrestrial subsurface.</title>
        <authorList>
            <person name="Probst A.J."/>
            <person name="Ladd B."/>
            <person name="Jarett J.K."/>
            <person name="Geller-Mcgrath D.E."/>
            <person name="Sieber C.M.K."/>
            <person name="Emerson J.B."/>
            <person name="Anantharaman K."/>
            <person name="Thomas B.C."/>
            <person name="Malmstrom R."/>
            <person name="Stieglmeier M."/>
            <person name="Klingl A."/>
            <person name="Woyke T."/>
            <person name="Ryan C.M."/>
            <person name="Banfield J.F."/>
        </authorList>
    </citation>
    <scope>NUCLEOTIDE SEQUENCE [LARGE SCALE GENOMIC DNA]</scope>
</reference>
<evidence type="ECO:0000313" key="4">
    <source>
        <dbReference type="EMBL" id="PIR87750.1"/>
    </source>
</evidence>
<name>A0A2H0UMY0_9BACT</name>
<evidence type="ECO:0000313" key="5">
    <source>
        <dbReference type="Proteomes" id="UP000230903"/>
    </source>
</evidence>
<proteinExistence type="predicted"/>
<dbReference type="SUPFAM" id="SSF53955">
    <property type="entry name" value="Lysozyme-like"/>
    <property type="match status" value="1"/>
</dbReference>
<feature type="coiled-coil region" evidence="1">
    <location>
        <begin position="34"/>
        <end position="103"/>
    </location>
</feature>
<dbReference type="Pfam" id="PF13406">
    <property type="entry name" value="SLT_2"/>
    <property type="match status" value="1"/>
</dbReference>
<evidence type="ECO:0000256" key="1">
    <source>
        <dbReference type="SAM" id="Coils"/>
    </source>
</evidence>
<keyword evidence="2" id="KW-0732">Signal</keyword>
<dbReference type="EMBL" id="PFBC01000047">
    <property type="protein sequence ID" value="PIR87750.1"/>
    <property type="molecule type" value="Genomic_DNA"/>
</dbReference>